<name>A0A8J7FCX9_9GAMM</name>
<dbReference type="RefSeq" id="WP_193953310.1">
    <property type="nucleotide sequence ID" value="NZ_JADEYS010000009.1"/>
</dbReference>
<comment type="caution">
    <text evidence="3">The sequence shown here is derived from an EMBL/GenBank/DDBJ whole genome shotgun (WGS) entry which is preliminary data.</text>
</comment>
<dbReference type="Pfam" id="PF09791">
    <property type="entry name" value="Oxidored-like"/>
    <property type="match status" value="1"/>
</dbReference>
<dbReference type="InterPro" id="IPR019180">
    <property type="entry name" value="Oxidoreductase-like_N"/>
</dbReference>
<reference evidence="3" key="1">
    <citation type="submission" date="2020-10" db="EMBL/GenBank/DDBJ databases">
        <title>Bacterium isolated from coastal waters sediment.</title>
        <authorList>
            <person name="Chen R.-J."/>
            <person name="Lu D.-C."/>
            <person name="Zhu K.-L."/>
            <person name="Du Z.-J."/>
        </authorList>
    </citation>
    <scope>NUCLEOTIDE SEQUENCE</scope>
    <source>
        <strain evidence="3">N1Y112</strain>
    </source>
</reference>
<accession>A0A8J7FCX9</accession>
<feature type="region of interest" description="Disordered" evidence="1">
    <location>
        <begin position="40"/>
        <end position="60"/>
    </location>
</feature>
<proteinExistence type="predicted"/>
<evidence type="ECO:0000256" key="1">
    <source>
        <dbReference type="SAM" id="MobiDB-lite"/>
    </source>
</evidence>
<feature type="domain" description="Oxidoreductase-like" evidence="2">
    <location>
        <begin position="6"/>
        <end position="43"/>
    </location>
</feature>
<dbReference type="AlphaFoldDB" id="A0A8J7FCX9"/>
<organism evidence="3 4">
    <name type="scientific">Pontibacterium sinense</name>
    <dbReference type="NCBI Taxonomy" id="2781979"/>
    <lineage>
        <taxon>Bacteria</taxon>
        <taxon>Pseudomonadati</taxon>
        <taxon>Pseudomonadota</taxon>
        <taxon>Gammaproteobacteria</taxon>
        <taxon>Oceanospirillales</taxon>
        <taxon>Oceanospirillaceae</taxon>
        <taxon>Pontibacterium</taxon>
    </lineage>
</organism>
<dbReference type="EMBL" id="JADEYS010000009">
    <property type="protein sequence ID" value="MBE9397762.1"/>
    <property type="molecule type" value="Genomic_DNA"/>
</dbReference>
<gene>
    <name evidence="3" type="ORF">IOQ59_10880</name>
</gene>
<dbReference type="Proteomes" id="UP000640333">
    <property type="component" value="Unassembled WGS sequence"/>
</dbReference>
<evidence type="ECO:0000313" key="4">
    <source>
        <dbReference type="Proteomes" id="UP000640333"/>
    </source>
</evidence>
<evidence type="ECO:0000259" key="2">
    <source>
        <dbReference type="Pfam" id="PF09791"/>
    </source>
</evidence>
<sequence>MTANAERPVPPGDNECCEGGCSPCVWDHYHEEMRVWQEQQKAEKAKAQAELEKSEGDAGH</sequence>
<evidence type="ECO:0000313" key="3">
    <source>
        <dbReference type="EMBL" id="MBE9397762.1"/>
    </source>
</evidence>
<keyword evidence="4" id="KW-1185">Reference proteome</keyword>
<protein>
    <recommendedName>
        <fullName evidence="2">Oxidoreductase-like domain-containing protein</fullName>
    </recommendedName>
</protein>